<dbReference type="EMBL" id="CP030073">
    <property type="protein sequence ID" value="AWW35477.1"/>
    <property type="molecule type" value="Genomic_DNA"/>
</dbReference>
<comment type="similarity">
    <text evidence="1">Belongs to the bacterial solute-binding protein 1 family.</text>
</comment>
<proteinExistence type="inferred from homology"/>
<evidence type="ECO:0000256" key="3">
    <source>
        <dbReference type="ARBA" id="ARBA00022729"/>
    </source>
</evidence>
<evidence type="ECO:0000313" key="5">
    <source>
        <dbReference type="EMBL" id="AWW35477.1"/>
    </source>
</evidence>
<dbReference type="KEGG" id="scad:DN051_01300"/>
<sequence>MSRIALSRAAIATTAVALSLGLTACSSGDGDQLGADAKQTLTVWAMGEEGKRVAEIAKKFNETHPDITVKVTPVGWDVAHQKLVSAAAADQLPDLAQLGSTWMGEFMDLGVLEPVDTKAFKADDFFPAAWKGSERDGQVYGVPWYVDTRVLYYRTDLAEKAGVAKAPETWTDQLALAEAFKKLDSTKWAFSHPAGGQGSWQNWAPYLFSAGGTILDKDGKPALDSPEAVTAFTEYAKYFDKGLAKDTPAAPGYDVIKDFGAGSVPMFPSGPWMVQNIADQAPQIEGKWAAVPLPAGKQPASIIGGSNLVTFESSEHKAAAKEFTKFLTSPATQADWYEMSKSLPANKKAWDEPALKNADVAVFEEALNSAGEIPPLAQWEQVAHEIDVTLEKLAKGGDPAALAEELQKKTEGLVS</sequence>
<dbReference type="GO" id="GO:0055052">
    <property type="term" value="C:ATP-binding cassette (ABC) transporter complex, substrate-binding subunit-containing"/>
    <property type="evidence" value="ECO:0007669"/>
    <property type="project" value="TreeGrafter"/>
</dbReference>
<keyword evidence="2" id="KW-0813">Transport</keyword>
<dbReference type="GO" id="GO:0042956">
    <property type="term" value="P:maltodextrin transmembrane transport"/>
    <property type="evidence" value="ECO:0007669"/>
    <property type="project" value="TreeGrafter"/>
</dbReference>
<dbReference type="GO" id="GO:0015768">
    <property type="term" value="P:maltose transport"/>
    <property type="evidence" value="ECO:0007669"/>
    <property type="project" value="TreeGrafter"/>
</dbReference>
<dbReference type="SUPFAM" id="SSF53850">
    <property type="entry name" value="Periplasmic binding protein-like II"/>
    <property type="match status" value="1"/>
</dbReference>
<feature type="chain" id="PRO_5038510989" evidence="4">
    <location>
        <begin position="25"/>
        <end position="415"/>
    </location>
</feature>
<dbReference type="AlphaFoldDB" id="A0A2Z4IRS6"/>
<dbReference type="PROSITE" id="PS51257">
    <property type="entry name" value="PROKAR_LIPOPROTEIN"/>
    <property type="match status" value="1"/>
</dbReference>
<dbReference type="Pfam" id="PF01547">
    <property type="entry name" value="SBP_bac_1"/>
    <property type="match status" value="1"/>
</dbReference>
<dbReference type="InterPro" id="IPR006059">
    <property type="entry name" value="SBP"/>
</dbReference>
<feature type="signal peptide" evidence="4">
    <location>
        <begin position="1"/>
        <end position="24"/>
    </location>
</feature>
<name>A0A2Z4IRS6_9ACTN</name>
<keyword evidence="3 4" id="KW-0732">Signal</keyword>
<reference evidence="5 6" key="1">
    <citation type="journal article" date="2019" name="Int. J. Syst. Evol. Microbiol.">
        <title>Streptomyces cadmiisoli sp. nov., a novel actinomycete isolated from cadmium-contaminated soil.</title>
        <authorList>
            <person name="Li K."/>
            <person name="Tang X."/>
            <person name="Zhao J."/>
            <person name="Guo Y."/>
            <person name="Tang Y."/>
            <person name="Gao J."/>
        </authorList>
    </citation>
    <scope>NUCLEOTIDE SEQUENCE [LARGE SCALE GENOMIC DNA]</scope>
    <source>
        <strain evidence="5 6">ZFG47</strain>
    </source>
</reference>
<dbReference type="Proteomes" id="UP000249616">
    <property type="component" value="Chromosome"/>
</dbReference>
<evidence type="ECO:0000256" key="1">
    <source>
        <dbReference type="ARBA" id="ARBA00008520"/>
    </source>
</evidence>
<dbReference type="PANTHER" id="PTHR30061:SF50">
    <property type="entry name" value="MALTOSE_MALTODEXTRIN-BINDING PERIPLASMIC PROTEIN"/>
    <property type="match status" value="1"/>
</dbReference>
<evidence type="ECO:0000256" key="2">
    <source>
        <dbReference type="ARBA" id="ARBA00022448"/>
    </source>
</evidence>
<accession>A0A2Z4IRS6</accession>
<evidence type="ECO:0000256" key="4">
    <source>
        <dbReference type="SAM" id="SignalP"/>
    </source>
</evidence>
<keyword evidence="6" id="KW-1185">Reference proteome</keyword>
<gene>
    <name evidence="5" type="ORF">DN051_01300</name>
</gene>
<dbReference type="GO" id="GO:1901982">
    <property type="term" value="F:maltose binding"/>
    <property type="evidence" value="ECO:0007669"/>
    <property type="project" value="TreeGrafter"/>
</dbReference>
<dbReference type="PANTHER" id="PTHR30061">
    <property type="entry name" value="MALTOSE-BINDING PERIPLASMIC PROTEIN"/>
    <property type="match status" value="1"/>
</dbReference>
<dbReference type="CDD" id="cd14747">
    <property type="entry name" value="PBP2_MalE"/>
    <property type="match status" value="1"/>
</dbReference>
<protein>
    <submittedName>
        <fullName evidence="5">ABC transporter substrate-binding protein</fullName>
    </submittedName>
</protein>
<dbReference type="Gene3D" id="3.40.190.10">
    <property type="entry name" value="Periplasmic binding protein-like II"/>
    <property type="match status" value="2"/>
</dbReference>
<organism evidence="5 6">
    <name type="scientific">Streptomyces cadmiisoli</name>
    <dbReference type="NCBI Taxonomy" id="2184053"/>
    <lineage>
        <taxon>Bacteria</taxon>
        <taxon>Bacillati</taxon>
        <taxon>Actinomycetota</taxon>
        <taxon>Actinomycetes</taxon>
        <taxon>Kitasatosporales</taxon>
        <taxon>Streptomycetaceae</taxon>
        <taxon>Streptomyces</taxon>
        <taxon>Streptomyces aurantiacus group</taxon>
    </lineage>
</organism>
<dbReference type="RefSeq" id="WP_053761427.1">
    <property type="nucleotide sequence ID" value="NZ_CBDRHE010000037.1"/>
</dbReference>
<evidence type="ECO:0000313" key="6">
    <source>
        <dbReference type="Proteomes" id="UP000249616"/>
    </source>
</evidence>